<dbReference type="InterPro" id="IPR023387">
    <property type="entry name" value="DUF1653-like_dom"/>
</dbReference>
<dbReference type="AlphaFoldDB" id="A0A2H0USE5"/>
<dbReference type="Proteomes" id="UP000229615">
    <property type="component" value="Unassembled WGS sequence"/>
</dbReference>
<reference evidence="3" key="1">
    <citation type="submission" date="2017-09" db="EMBL/GenBank/DDBJ databases">
        <title>Depth-based differentiation of microbial function through sediment-hosted aquifers and enrichment of novel symbionts in the deep terrestrial subsurface.</title>
        <authorList>
            <person name="Probst A.J."/>
            <person name="Ladd B."/>
            <person name="Jarett J.K."/>
            <person name="Geller-Mcgrath D.E."/>
            <person name="Sieber C.M.K."/>
            <person name="Emerson J.B."/>
            <person name="Anantharaman K."/>
            <person name="Thomas B.C."/>
            <person name="Malmstrom R."/>
            <person name="Stieglmeier M."/>
            <person name="Klingl A."/>
            <person name="Woyke T."/>
            <person name="Ryan C.M."/>
            <person name="Banfield J.F."/>
        </authorList>
    </citation>
    <scope>NUCLEOTIDE SEQUENCE [LARGE SCALE GENOMIC DNA]</scope>
</reference>
<dbReference type="InterPro" id="IPR037135">
    <property type="entry name" value="DUF1653-like_dom_sf"/>
</dbReference>
<evidence type="ECO:0000259" key="1">
    <source>
        <dbReference type="Pfam" id="PF07866"/>
    </source>
</evidence>
<sequence>MEIQPGQKYKHFKGGVYEVVGVAKHSETLEEMVVYKHDGQLWARPREMWFDEVDKPELGYKGPRFVLID</sequence>
<dbReference type="Pfam" id="PF07866">
    <property type="entry name" value="DUF1653"/>
    <property type="match status" value="1"/>
</dbReference>
<comment type="caution">
    <text evidence="2">The sequence shown here is derived from an EMBL/GenBank/DDBJ whole genome shotgun (WGS) entry which is preliminary data.</text>
</comment>
<protein>
    <submittedName>
        <fullName evidence="2">DUF1653 domain-containing protein</fullName>
    </submittedName>
</protein>
<evidence type="ECO:0000313" key="3">
    <source>
        <dbReference type="Proteomes" id="UP000229615"/>
    </source>
</evidence>
<proteinExistence type="predicted"/>
<accession>A0A2H0USE5</accession>
<organism evidence="2 3">
    <name type="scientific">Candidatus Harrisonbacteria bacterium CG10_big_fil_rev_8_21_14_0_10_44_23</name>
    <dbReference type="NCBI Taxonomy" id="1974585"/>
    <lineage>
        <taxon>Bacteria</taxon>
        <taxon>Candidatus Harrisoniibacteriota</taxon>
    </lineage>
</organism>
<gene>
    <name evidence="2" type="ORF">COU09_00635</name>
</gene>
<name>A0A2H0USE5_9BACT</name>
<evidence type="ECO:0000313" key="2">
    <source>
        <dbReference type="EMBL" id="PIR88725.1"/>
    </source>
</evidence>
<dbReference type="Gene3D" id="2.30.30.320">
    <property type="entry name" value="DUF1653-like domain"/>
    <property type="match status" value="1"/>
</dbReference>
<dbReference type="EMBL" id="PFBB01000008">
    <property type="protein sequence ID" value="PIR88725.1"/>
    <property type="molecule type" value="Genomic_DNA"/>
</dbReference>
<feature type="domain" description="DUF1653" evidence="1">
    <location>
        <begin position="8"/>
        <end position="65"/>
    </location>
</feature>